<reference evidence="1 2" key="2">
    <citation type="submission" date="2018-11" db="EMBL/GenBank/DDBJ databases">
        <authorList>
            <consortium name="Pathogen Informatics"/>
        </authorList>
    </citation>
    <scope>NUCLEOTIDE SEQUENCE [LARGE SCALE GENOMIC DNA]</scope>
    <source>
        <strain evidence="1 2">NST_G2</strain>
    </source>
</reference>
<name>A0A183SGW7_SCHSO</name>
<evidence type="ECO:0000313" key="2">
    <source>
        <dbReference type="Proteomes" id="UP000275846"/>
    </source>
</evidence>
<proteinExistence type="predicted"/>
<evidence type="ECO:0000313" key="3">
    <source>
        <dbReference type="WBParaSite" id="SSLN_0000356801-mRNA-1"/>
    </source>
</evidence>
<dbReference type="Proteomes" id="UP000275846">
    <property type="component" value="Unassembled WGS sequence"/>
</dbReference>
<dbReference type="AlphaFoldDB" id="A0A183SGW7"/>
<organism evidence="3">
    <name type="scientific">Schistocephalus solidus</name>
    <name type="common">Tapeworm</name>
    <dbReference type="NCBI Taxonomy" id="70667"/>
    <lineage>
        <taxon>Eukaryota</taxon>
        <taxon>Metazoa</taxon>
        <taxon>Spiralia</taxon>
        <taxon>Lophotrochozoa</taxon>
        <taxon>Platyhelminthes</taxon>
        <taxon>Cestoda</taxon>
        <taxon>Eucestoda</taxon>
        <taxon>Diphyllobothriidea</taxon>
        <taxon>Diphyllobothriidae</taxon>
        <taxon>Schistocephalus</taxon>
    </lineage>
</organism>
<gene>
    <name evidence="1" type="ORF">SSLN_LOCUS3465</name>
</gene>
<accession>A0A183SGW7</accession>
<keyword evidence="2" id="KW-1185">Reference proteome</keyword>
<evidence type="ECO:0000313" key="1">
    <source>
        <dbReference type="EMBL" id="VDL89850.1"/>
    </source>
</evidence>
<reference evidence="3" key="1">
    <citation type="submission" date="2016-06" db="UniProtKB">
        <authorList>
            <consortium name="WormBaseParasite"/>
        </authorList>
    </citation>
    <scope>IDENTIFICATION</scope>
</reference>
<dbReference type="WBParaSite" id="SSLN_0000356801-mRNA-1">
    <property type="protein sequence ID" value="SSLN_0000356801-mRNA-1"/>
    <property type="gene ID" value="SSLN_0000356801"/>
</dbReference>
<sequence length="121" mass="12919">MRAVPQFGPRFSSASPQSIPVYGNFSWRVSGPTLGACCKAEPFATNSPCALVTANTGCPNQPIIFEADSHTTSLDVLRRPHVLSHRGSPPSKLLLQVVPFFFSSYAEPGQKVIAAGISIMT</sequence>
<dbReference type="EMBL" id="UYSU01032546">
    <property type="protein sequence ID" value="VDL89850.1"/>
    <property type="molecule type" value="Genomic_DNA"/>
</dbReference>
<protein>
    <submittedName>
        <fullName evidence="1 3">Uncharacterized protein</fullName>
    </submittedName>
</protein>